<dbReference type="InterPro" id="IPR011990">
    <property type="entry name" value="TPR-like_helical_dom_sf"/>
</dbReference>
<comment type="caution">
    <text evidence="1">The sequence shown here is derived from an EMBL/GenBank/DDBJ whole genome shotgun (WGS) entry which is preliminary data.</text>
</comment>
<reference evidence="2" key="1">
    <citation type="submission" date="2018-12" db="EMBL/GenBank/DDBJ databases">
        <title>Tengunoibacter tsumagoiensis gen. nov., sp. nov., Dictyobacter kobayashii sp. nov., D. alpinus sp. nov., and D. joshuensis sp. nov. and description of Dictyobacteraceae fam. nov. within the order Ktedonobacterales isolated from Tengu-no-mugimeshi.</title>
        <authorList>
            <person name="Wang C.M."/>
            <person name="Zheng Y."/>
            <person name="Sakai Y."/>
            <person name="Toyoda A."/>
            <person name="Minakuchi Y."/>
            <person name="Abe K."/>
            <person name="Yokota A."/>
            <person name="Yabe S."/>
        </authorList>
    </citation>
    <scope>NUCLEOTIDE SEQUENCE [LARGE SCALE GENOMIC DNA]</scope>
    <source>
        <strain evidence="2">Uno11</strain>
    </source>
</reference>
<evidence type="ECO:0000313" key="1">
    <source>
        <dbReference type="EMBL" id="GCE21682.1"/>
    </source>
</evidence>
<protein>
    <submittedName>
        <fullName evidence="1">Uncharacterized protein</fullName>
    </submittedName>
</protein>
<gene>
    <name evidence="1" type="ORF">KDK_54820</name>
</gene>
<sequence>MLNKTDPTNIWAWTEKDEKRLEKKGGRWQAILEGYYEFWRNYHDDYIAAELAISQALEAARETKEMKWELHLRHWRLQLWLSQNQVKRALPEAVDLLSLATDPRVRDVPQRICAYHDIVECYVAMDPAGYYQEIVDNSQDVLAQLPQRHPCATCARSNLARAAAALGRVEETEYWLNQTKASLSEKRHASLVEGFADKYALIGKLDEAEMHYLEARNLAGSNKQGDYYLDATLGLVLVYIEKKNYPKASEALNEARQLLKSYGGTYLVARLLEIEGRFIAAAAEEKEEALDFLTRAARFYLDLGRYRDAADTALHAAEVARAAQLILPDETLEIAARAVGQLPQTSQDLYQRLAAFEREPLQPTTRAEQAQEALTAEEIDRQELAAMEELLRAHIERQHFSDTCVTLFRIGRWYGNHNQMRAGIDYLILSAALERLMKLSQEERQDALGILERLRKNLPDGAVETALAANESGPPSWLLPLLKETPVERWQWIIRCLRAEISGQPVVEPEPENRASQDNFYSWLNHNASMTALILRFTEQVEPAEREQWARSMDENADELEQHFQAVKKEHPEMPEQAFEPVTLVRGFAALTRGASVEEAEAVVAPAYASVISQTAEMAQTPIWFHPEASPIDFLVEQMAQKAVRALRHHDEGRRQRLSNLALRYRLMTIDLRNNTSRSCPSPTSSTPCGPWCSTMARNCPHSTSRWKPPSTLSWPPS</sequence>
<evidence type="ECO:0000313" key="2">
    <source>
        <dbReference type="Proteomes" id="UP000287188"/>
    </source>
</evidence>
<keyword evidence="2" id="KW-1185">Reference proteome</keyword>
<dbReference type="RefSeq" id="WP_126553508.1">
    <property type="nucleotide sequence ID" value="NZ_BIFS01000001.1"/>
</dbReference>
<dbReference type="Gene3D" id="1.25.40.10">
    <property type="entry name" value="Tetratricopeptide repeat domain"/>
    <property type="match status" value="1"/>
</dbReference>
<organism evidence="1 2">
    <name type="scientific">Dictyobacter kobayashii</name>
    <dbReference type="NCBI Taxonomy" id="2014872"/>
    <lineage>
        <taxon>Bacteria</taxon>
        <taxon>Bacillati</taxon>
        <taxon>Chloroflexota</taxon>
        <taxon>Ktedonobacteria</taxon>
        <taxon>Ktedonobacterales</taxon>
        <taxon>Dictyobacteraceae</taxon>
        <taxon>Dictyobacter</taxon>
    </lineage>
</organism>
<accession>A0A402ARG1</accession>
<proteinExistence type="predicted"/>
<dbReference type="OrthoDB" id="8764346at2"/>
<name>A0A402ARG1_9CHLR</name>
<dbReference type="AlphaFoldDB" id="A0A402ARG1"/>
<dbReference type="Proteomes" id="UP000287188">
    <property type="component" value="Unassembled WGS sequence"/>
</dbReference>
<dbReference type="SUPFAM" id="SSF48452">
    <property type="entry name" value="TPR-like"/>
    <property type="match status" value="1"/>
</dbReference>
<dbReference type="EMBL" id="BIFS01000001">
    <property type="protein sequence ID" value="GCE21682.1"/>
    <property type="molecule type" value="Genomic_DNA"/>
</dbReference>